<dbReference type="Proteomes" id="UP001474120">
    <property type="component" value="Unassembled WGS sequence"/>
</dbReference>
<comment type="caution">
    <text evidence="1">The sequence shown here is derived from an EMBL/GenBank/DDBJ whole genome shotgun (WGS) entry which is preliminary data.</text>
</comment>
<accession>A0ABU9L273</accession>
<reference evidence="1 2" key="1">
    <citation type="submission" date="2024-04" db="EMBL/GenBank/DDBJ databases">
        <title>whole genome sequencing of Lutimonas vermicola strain IMCC1616.</title>
        <authorList>
            <person name="Bae S.S."/>
        </authorList>
    </citation>
    <scope>NUCLEOTIDE SEQUENCE [LARGE SCALE GENOMIC DNA]</scope>
    <source>
        <strain evidence="1 2">IMCC1616</strain>
    </source>
</reference>
<protein>
    <recommendedName>
        <fullName evidence="3">Peptidase MA-like domain-containing protein</fullName>
    </recommendedName>
</protein>
<gene>
    <name evidence="1" type="ORF">AABB81_11595</name>
</gene>
<organism evidence="1 2">
    <name type="scientific">Lutimonas vermicola</name>
    <dbReference type="NCBI Taxonomy" id="414288"/>
    <lineage>
        <taxon>Bacteria</taxon>
        <taxon>Pseudomonadati</taxon>
        <taxon>Bacteroidota</taxon>
        <taxon>Flavobacteriia</taxon>
        <taxon>Flavobacteriales</taxon>
        <taxon>Flavobacteriaceae</taxon>
        <taxon>Lutimonas</taxon>
    </lineage>
</organism>
<evidence type="ECO:0000313" key="2">
    <source>
        <dbReference type="Proteomes" id="UP001474120"/>
    </source>
</evidence>
<dbReference type="RefSeq" id="WP_342160689.1">
    <property type="nucleotide sequence ID" value="NZ_JBCDNA010000002.1"/>
</dbReference>
<name>A0ABU9L273_9FLAO</name>
<keyword evidence="2" id="KW-1185">Reference proteome</keyword>
<proteinExistence type="predicted"/>
<evidence type="ECO:0000313" key="1">
    <source>
        <dbReference type="EMBL" id="MEL4456544.1"/>
    </source>
</evidence>
<evidence type="ECO:0008006" key="3">
    <source>
        <dbReference type="Google" id="ProtNLM"/>
    </source>
</evidence>
<dbReference type="EMBL" id="JBCDNA010000002">
    <property type="protein sequence ID" value="MEL4456544.1"/>
    <property type="molecule type" value="Genomic_DNA"/>
</dbReference>
<sequence>MKKQTFILFTVLLVPVIFSWTISQDKWIVEKQNGYFLYYTTSDKHNIIEYKTYFEDGKKAVENFFQSSFKHDFNIYIHTSRASLDSAWQKDWNMPDFKSQCWMVASGIADKFDIISPKMWDNLACEHIYSDTIKTQNLITHELIHVFHGQQNKSPDFSDITGIDWFVEGLATYASGQCDSIRILDVKKALLDNKIPESLNKFWTGNLRYGLSGTVVMYLDNKYGREKLTSLLEHNTLIEVLNSLETNELEIIDGWKRYIKEL</sequence>